<dbReference type="EMBL" id="AQHR01000025">
    <property type="protein sequence ID" value="EON78677.1"/>
    <property type="molecule type" value="Genomic_DNA"/>
</dbReference>
<dbReference type="AlphaFoldDB" id="R7ZX77"/>
<feature type="region of interest" description="Disordered" evidence="1">
    <location>
        <begin position="1"/>
        <end position="27"/>
    </location>
</feature>
<feature type="compositionally biased region" description="Basic and acidic residues" evidence="1">
    <location>
        <begin position="14"/>
        <end position="27"/>
    </location>
</feature>
<gene>
    <name evidence="2" type="ORF">ADIS_0851</name>
</gene>
<organism evidence="2 3">
    <name type="scientific">Lunatimonas lonarensis</name>
    <dbReference type="NCBI Taxonomy" id="1232681"/>
    <lineage>
        <taxon>Bacteria</taxon>
        <taxon>Pseudomonadati</taxon>
        <taxon>Bacteroidota</taxon>
        <taxon>Cytophagia</taxon>
        <taxon>Cytophagales</taxon>
        <taxon>Cyclobacteriaceae</taxon>
    </lineage>
</organism>
<dbReference type="Proteomes" id="UP000013909">
    <property type="component" value="Unassembled WGS sequence"/>
</dbReference>
<evidence type="ECO:0000313" key="3">
    <source>
        <dbReference type="Proteomes" id="UP000013909"/>
    </source>
</evidence>
<name>R7ZX77_9BACT</name>
<evidence type="ECO:0000256" key="1">
    <source>
        <dbReference type="SAM" id="MobiDB-lite"/>
    </source>
</evidence>
<proteinExistence type="predicted"/>
<protein>
    <submittedName>
        <fullName evidence="2">Uncharacterized protein</fullName>
    </submittedName>
</protein>
<comment type="caution">
    <text evidence="2">The sequence shown here is derived from an EMBL/GenBank/DDBJ whole genome shotgun (WGS) entry which is preliminary data.</text>
</comment>
<evidence type="ECO:0000313" key="2">
    <source>
        <dbReference type="EMBL" id="EON78677.1"/>
    </source>
</evidence>
<keyword evidence="3" id="KW-1185">Reference proteome</keyword>
<accession>R7ZX77</accession>
<sequence>MVDPLLKFYPVPKGQRDDGESDHRSDRYKGLGRLLNLDVTVKDKKSQDYQRMNQTGNKKGNLFCHASVMVFSRSLIVPIDDGKILGISPLAGLGFI</sequence>
<reference evidence="2 3" key="1">
    <citation type="submission" date="2013-02" db="EMBL/GenBank/DDBJ databases">
        <title>A novel strain isolated from Lonar lake, Maharashtra, India.</title>
        <authorList>
            <person name="Singh A."/>
        </authorList>
    </citation>
    <scope>NUCLEOTIDE SEQUENCE [LARGE SCALE GENOMIC DNA]</scope>
    <source>
        <strain evidence="2 3">AK24</strain>
    </source>
</reference>